<evidence type="ECO:0000313" key="3">
    <source>
        <dbReference type="EMBL" id="MCU4973532.1"/>
    </source>
</evidence>
<organism evidence="2 5">
    <name type="scientific">Natronoglomus mannanivorans</name>
    <dbReference type="NCBI Taxonomy" id="2979990"/>
    <lineage>
        <taxon>Archaea</taxon>
        <taxon>Methanobacteriati</taxon>
        <taxon>Methanobacteriota</taxon>
        <taxon>Stenosarchaea group</taxon>
        <taxon>Halobacteria</taxon>
        <taxon>Halobacteriales</taxon>
        <taxon>Natrialbaceae</taxon>
        <taxon>Natronoglomus</taxon>
    </lineage>
</organism>
<feature type="transmembrane region" description="Helical" evidence="1">
    <location>
        <begin position="16"/>
        <end position="37"/>
    </location>
</feature>
<dbReference type="Proteomes" id="UP001321018">
    <property type="component" value="Unassembled WGS sequence"/>
</dbReference>
<name>A0AAP3E2I8_9EURY</name>
<gene>
    <name evidence="3" type="ORF">OB955_12370</name>
    <name evidence="2" type="ORF">OB960_13515</name>
</gene>
<reference evidence="2 4" key="1">
    <citation type="submission" date="2022-09" db="EMBL/GenBank/DDBJ databases">
        <title>Enrichment on poylsaccharides allowed isolation of novel metabolic and taxonomic groups of Haloarchaea.</title>
        <authorList>
            <person name="Sorokin D.Y."/>
            <person name="Elcheninov A.G."/>
            <person name="Khizhniak T.V."/>
            <person name="Kolganova T.V."/>
            <person name="Kublanov I.V."/>
        </authorList>
    </citation>
    <scope>NUCLEOTIDE SEQUENCE</scope>
    <source>
        <strain evidence="3 4">AArc-m2/3/4</strain>
        <strain evidence="2">AArc-xg1-1</strain>
    </source>
</reference>
<protein>
    <submittedName>
        <fullName evidence="2">Uncharacterized protein</fullName>
    </submittedName>
</protein>
<evidence type="ECO:0000313" key="4">
    <source>
        <dbReference type="Proteomes" id="UP001320972"/>
    </source>
</evidence>
<accession>A0AAP3E2I8</accession>
<feature type="transmembrane region" description="Helical" evidence="1">
    <location>
        <begin position="43"/>
        <end position="68"/>
    </location>
</feature>
<evidence type="ECO:0000313" key="5">
    <source>
        <dbReference type="Proteomes" id="UP001321018"/>
    </source>
</evidence>
<dbReference type="AlphaFoldDB" id="A0AAP3E2I8"/>
<dbReference type="RefSeq" id="WP_338004238.1">
    <property type="nucleotide sequence ID" value="NZ_JAOPKA010000008.1"/>
</dbReference>
<sequence>MKYITSALYSRFEHPLLASLFIAAGVFAGLGVITQIVTTSGVAAGFFGVYAIVTSLLGILGYGLIFAVKQISEVRDNIAPHAN</sequence>
<comment type="caution">
    <text evidence="2">The sequence shown here is derived from an EMBL/GenBank/DDBJ whole genome shotgun (WGS) entry which is preliminary data.</text>
</comment>
<dbReference type="EMBL" id="JAOPKB010000006">
    <property type="protein sequence ID" value="MCU4973532.1"/>
    <property type="molecule type" value="Genomic_DNA"/>
</dbReference>
<dbReference type="Proteomes" id="UP001320972">
    <property type="component" value="Unassembled WGS sequence"/>
</dbReference>
<dbReference type="EMBL" id="JAOPKA010000008">
    <property type="protein sequence ID" value="MCU4742415.1"/>
    <property type="molecule type" value="Genomic_DNA"/>
</dbReference>
<evidence type="ECO:0000256" key="1">
    <source>
        <dbReference type="SAM" id="Phobius"/>
    </source>
</evidence>
<keyword evidence="1" id="KW-0812">Transmembrane</keyword>
<keyword evidence="4" id="KW-1185">Reference proteome</keyword>
<keyword evidence="1" id="KW-0472">Membrane</keyword>
<evidence type="ECO:0000313" key="2">
    <source>
        <dbReference type="EMBL" id="MCU4742415.1"/>
    </source>
</evidence>
<proteinExistence type="predicted"/>
<keyword evidence="1" id="KW-1133">Transmembrane helix</keyword>